<gene>
    <name evidence="1" type="ORF">IHE45_19G139800</name>
</gene>
<dbReference type="EMBL" id="CM037029">
    <property type="protein sequence ID" value="KAH7654376.1"/>
    <property type="molecule type" value="Genomic_DNA"/>
</dbReference>
<dbReference type="Proteomes" id="UP000827976">
    <property type="component" value="Chromosome 19"/>
</dbReference>
<comment type="caution">
    <text evidence="1">The sequence shown here is derived from an EMBL/GenBank/DDBJ whole genome shotgun (WGS) entry which is preliminary data.</text>
</comment>
<feature type="non-terminal residue" evidence="1">
    <location>
        <position position="341"/>
    </location>
</feature>
<reference evidence="2" key="1">
    <citation type="journal article" date="2022" name="Nat. Commun.">
        <title>Chromosome evolution and the genetic basis of agronomically important traits in greater yam.</title>
        <authorList>
            <person name="Bredeson J.V."/>
            <person name="Lyons J.B."/>
            <person name="Oniyinde I.O."/>
            <person name="Okereke N.R."/>
            <person name="Kolade O."/>
            <person name="Nnabue I."/>
            <person name="Nwadili C.O."/>
            <person name="Hribova E."/>
            <person name="Parker M."/>
            <person name="Nwogha J."/>
            <person name="Shu S."/>
            <person name="Carlson J."/>
            <person name="Kariba R."/>
            <person name="Muthemba S."/>
            <person name="Knop K."/>
            <person name="Barton G.J."/>
            <person name="Sherwood A.V."/>
            <person name="Lopez-Montes A."/>
            <person name="Asiedu R."/>
            <person name="Jamnadass R."/>
            <person name="Muchugi A."/>
            <person name="Goodstein D."/>
            <person name="Egesi C.N."/>
            <person name="Featherston J."/>
            <person name="Asfaw A."/>
            <person name="Simpson G.G."/>
            <person name="Dolezel J."/>
            <person name="Hendre P.S."/>
            <person name="Van Deynze A."/>
            <person name="Kumar P.L."/>
            <person name="Obidiegwu J.E."/>
            <person name="Bhattacharjee R."/>
            <person name="Rokhsar D.S."/>
        </authorList>
    </citation>
    <scope>NUCLEOTIDE SEQUENCE [LARGE SCALE GENOMIC DNA]</scope>
    <source>
        <strain evidence="2">cv. TDa95/00328</strain>
    </source>
</reference>
<name>A0ACB7U233_DIOAL</name>
<protein>
    <submittedName>
        <fullName evidence="1">TPR-like protein</fullName>
    </submittedName>
</protein>
<evidence type="ECO:0000313" key="2">
    <source>
        <dbReference type="Proteomes" id="UP000827976"/>
    </source>
</evidence>
<organism evidence="1 2">
    <name type="scientific">Dioscorea alata</name>
    <name type="common">Purple yam</name>
    <dbReference type="NCBI Taxonomy" id="55571"/>
    <lineage>
        <taxon>Eukaryota</taxon>
        <taxon>Viridiplantae</taxon>
        <taxon>Streptophyta</taxon>
        <taxon>Embryophyta</taxon>
        <taxon>Tracheophyta</taxon>
        <taxon>Spermatophyta</taxon>
        <taxon>Magnoliopsida</taxon>
        <taxon>Liliopsida</taxon>
        <taxon>Dioscoreales</taxon>
        <taxon>Dioscoreaceae</taxon>
        <taxon>Dioscorea</taxon>
    </lineage>
</organism>
<evidence type="ECO:0000313" key="1">
    <source>
        <dbReference type="EMBL" id="KAH7654376.1"/>
    </source>
</evidence>
<accession>A0ACB7U233</accession>
<keyword evidence="2" id="KW-1185">Reference proteome</keyword>
<sequence length="341" mass="38553">MAMVMKQVSRSEEAIEAIRSFRYLCSFEAQDSLDNVLLDLYKKCGRFNDQIELLSMKLKLMDEGLCLGGRAVKMGRFLAKKFYVSEDEEKARLLGNLAWAYMQSENYNEAELIYRRALEIEPDNNRQCNLAICLIQTGRMKEAKDILQGVKKSSIRCNTESFSKSFKKASEMLMELEKKDESLNHKFQNDGMKTNGIFKNVSTCDLSDGMSSTSPVGRYQAEFSPVSTSNTPTNYVSPPSGFTNHDQDNKKMNSTQEAIFTPKLLNSCPKLESKEHCADQRSSDSISENFESPEKHRTTSNWKSTSNHRRKEVTAEDTTSKPATSPVLSKNLTAKALQKSV</sequence>
<proteinExistence type="predicted"/>